<feature type="transmembrane region" description="Helical" evidence="1">
    <location>
        <begin position="12"/>
        <end position="32"/>
    </location>
</feature>
<accession>A0AAP4EC12</accession>
<feature type="transmembrane region" description="Helical" evidence="1">
    <location>
        <begin position="38"/>
        <end position="57"/>
    </location>
</feature>
<proteinExistence type="predicted"/>
<keyword evidence="1" id="KW-1133">Transmembrane helix</keyword>
<sequence length="169" mass="18957">MKYGRRISNGVMYVGVVFSVLLGGIFALALIFGEDSDWWMRIFFALLAIWAFVAGFVDGSIEDKPKDGGVFKASRQEKEEARKRLEERRQIVATIKTRDYLVISALLIAYDQHGGDLRGLLPETDADTLYDIGARLEKTYTADEQLAMMADIIREKSAEVLRIGEDDAA</sequence>
<dbReference type="Proteomes" id="UP001229409">
    <property type="component" value="Unassembled WGS sequence"/>
</dbReference>
<name>A0AAP4EC12_PAEPO</name>
<evidence type="ECO:0000256" key="1">
    <source>
        <dbReference type="SAM" id="Phobius"/>
    </source>
</evidence>
<dbReference type="AlphaFoldDB" id="A0AAP4EC12"/>
<evidence type="ECO:0000313" key="2">
    <source>
        <dbReference type="EMBL" id="MDH2332466.1"/>
    </source>
</evidence>
<dbReference type="InterPro" id="IPR036259">
    <property type="entry name" value="MFS_trans_sf"/>
</dbReference>
<dbReference type="SUPFAM" id="SSF103473">
    <property type="entry name" value="MFS general substrate transporter"/>
    <property type="match status" value="1"/>
</dbReference>
<reference evidence="2" key="1">
    <citation type="submission" date="2023-04" db="EMBL/GenBank/DDBJ databases">
        <title>Uncovering the Secrets of Slow-Growing Bacteria in Tropical Savanna Soil through Cultivation and Genomic Analysis.</title>
        <authorList>
            <person name="Goncalves O.S."/>
            <person name="Santana M.F."/>
        </authorList>
    </citation>
    <scope>NUCLEOTIDE SEQUENCE</scope>
    <source>
        <strain evidence="2">ANTI</strain>
    </source>
</reference>
<protein>
    <submittedName>
        <fullName evidence="2">Uncharacterized protein</fullName>
    </submittedName>
</protein>
<keyword evidence="1" id="KW-0812">Transmembrane</keyword>
<comment type="caution">
    <text evidence="2">The sequence shown here is derived from an EMBL/GenBank/DDBJ whole genome shotgun (WGS) entry which is preliminary data.</text>
</comment>
<dbReference type="EMBL" id="JARVWT010000006">
    <property type="protein sequence ID" value="MDH2332466.1"/>
    <property type="molecule type" value="Genomic_DNA"/>
</dbReference>
<organism evidence="2 3">
    <name type="scientific">Paenibacillus polymyxa</name>
    <name type="common">Bacillus polymyxa</name>
    <dbReference type="NCBI Taxonomy" id="1406"/>
    <lineage>
        <taxon>Bacteria</taxon>
        <taxon>Bacillati</taxon>
        <taxon>Bacillota</taxon>
        <taxon>Bacilli</taxon>
        <taxon>Bacillales</taxon>
        <taxon>Paenibacillaceae</taxon>
        <taxon>Paenibacillus</taxon>
    </lineage>
</organism>
<keyword evidence="1" id="KW-0472">Membrane</keyword>
<evidence type="ECO:0000313" key="3">
    <source>
        <dbReference type="Proteomes" id="UP001229409"/>
    </source>
</evidence>
<dbReference type="RefSeq" id="WP_279834829.1">
    <property type="nucleotide sequence ID" value="NZ_JARVWT010000006.1"/>
</dbReference>
<gene>
    <name evidence="2" type="ORF">QDS18_16525</name>
</gene>